<dbReference type="PANTHER" id="PTHR12277">
    <property type="entry name" value="ALPHA/BETA HYDROLASE DOMAIN-CONTAINING PROTEIN"/>
    <property type="match status" value="1"/>
</dbReference>
<dbReference type="EMBL" id="KI925184">
    <property type="protein sequence ID" value="ETW15491.1"/>
    <property type="molecule type" value="Genomic_DNA"/>
</dbReference>
<dbReference type="Proteomes" id="UP000030690">
    <property type="component" value="Unassembled WGS sequence"/>
</dbReference>
<dbReference type="AlphaFoldDB" id="A0A024UY20"/>
<evidence type="ECO:0000313" key="2">
    <source>
        <dbReference type="EMBL" id="ETW15491.1"/>
    </source>
</evidence>
<sequence length="392" mass="45849">MASYSKDSDLGECIKYVHLKEDKKEEDNLYSNDKDVEYFENLFDYEYDEDDEKTNFVDAYDEESTGGRRFGLTFFILGCMTICGFRGRMVKKIAFVPPIIKGYNIENDNKFIFHNSHHEEIKELMQINNIDINYKKLKRGSTEVSGIMLYKKPLDLNKQTILYSHGNTTDIGYMTPFLLNLVTSNNVNVFSYDYSGYGLSNKDPSEKNCYKSIKMSYDYLTKDLNIKPENIIVYGHSLGSATSCYLINLKNVKVGGCILQSPLYSGLRLLLPLDYKKEMPWFDVFKNDKRLKNIPLLPLFIMHGKNDRDIPYQHSEYLLKIVKKNFAKKVQKNKSQFLRNKKINHLDVHDSILRFWGVENADHNDIDEKNPELFYHKLGEFLSYCSKFNMNE</sequence>
<dbReference type="Pfam" id="PF12146">
    <property type="entry name" value="Hydrolase_4"/>
    <property type="match status" value="1"/>
</dbReference>
<protein>
    <recommendedName>
        <fullName evidence="1">Serine aminopeptidase S33 domain-containing protein</fullName>
    </recommendedName>
</protein>
<dbReference type="InterPro" id="IPR029058">
    <property type="entry name" value="AB_hydrolase_fold"/>
</dbReference>
<dbReference type="PANTHER" id="PTHR12277:SF81">
    <property type="entry name" value="PROTEIN ABHD13"/>
    <property type="match status" value="1"/>
</dbReference>
<accession>A0A024UY20</accession>
<evidence type="ECO:0000259" key="1">
    <source>
        <dbReference type="Pfam" id="PF12146"/>
    </source>
</evidence>
<dbReference type="Gene3D" id="3.40.50.1820">
    <property type="entry name" value="alpha/beta hydrolase"/>
    <property type="match status" value="1"/>
</dbReference>
<reference evidence="2 3" key="1">
    <citation type="submission" date="2013-02" db="EMBL/GenBank/DDBJ databases">
        <title>The Genome Annotation of Plasmodium falciparum Vietnam Oak-Knoll (FVO).</title>
        <authorList>
            <consortium name="The Broad Institute Genome Sequencing Platform"/>
            <consortium name="The Broad Institute Genome Sequencing Center for Infectious Disease"/>
            <person name="Neafsey D."/>
            <person name="Hoffman S."/>
            <person name="Volkman S."/>
            <person name="Rosenthal P."/>
            <person name="Walker B."/>
            <person name="Young S.K."/>
            <person name="Zeng Q."/>
            <person name="Gargeya S."/>
            <person name="Fitzgerald M."/>
            <person name="Haas B."/>
            <person name="Abouelleil A."/>
            <person name="Allen A.W."/>
            <person name="Alvarado L."/>
            <person name="Arachchi H.M."/>
            <person name="Berlin A.M."/>
            <person name="Chapman S.B."/>
            <person name="Gainer-Dewar J."/>
            <person name="Goldberg J."/>
            <person name="Griggs A."/>
            <person name="Gujja S."/>
            <person name="Hansen M."/>
            <person name="Howarth C."/>
            <person name="Imamovic A."/>
            <person name="Ireland A."/>
            <person name="Larimer J."/>
            <person name="McCowan C."/>
            <person name="Murphy C."/>
            <person name="Pearson M."/>
            <person name="Poon T.W."/>
            <person name="Priest M."/>
            <person name="Roberts A."/>
            <person name="Saif S."/>
            <person name="Shea T."/>
            <person name="Sisk P."/>
            <person name="Sykes S."/>
            <person name="Wortman J."/>
            <person name="Nusbaum C."/>
            <person name="Birren B."/>
        </authorList>
    </citation>
    <scope>NUCLEOTIDE SEQUENCE [LARGE SCALE GENOMIC DNA]</scope>
    <source>
        <strain evidence="3">Vietnam Oak-Knoll (FVO)</strain>
    </source>
</reference>
<name>A0A024UY20_PLAFA</name>
<dbReference type="SUPFAM" id="SSF53474">
    <property type="entry name" value="alpha/beta-Hydrolases"/>
    <property type="match status" value="1"/>
</dbReference>
<reference evidence="2 3" key="2">
    <citation type="submission" date="2013-02" db="EMBL/GenBank/DDBJ databases">
        <title>The Genome Sequence of Plasmodium falciparum Vietnam Oak-Knoll (FVO).</title>
        <authorList>
            <consortium name="The Broad Institute Genome Sequencing Platform"/>
            <consortium name="The Broad Institute Genome Sequencing Center for Infectious Disease"/>
            <person name="Neafsey D."/>
            <person name="Cheeseman I."/>
            <person name="Volkman S."/>
            <person name="Adams J."/>
            <person name="Walker B."/>
            <person name="Young S.K."/>
            <person name="Zeng Q."/>
            <person name="Gargeya S."/>
            <person name="Fitzgerald M."/>
            <person name="Haas B."/>
            <person name="Abouelleil A."/>
            <person name="Alvarado L."/>
            <person name="Arachchi H.M."/>
            <person name="Berlin A.M."/>
            <person name="Chapman S.B."/>
            <person name="Dewar J."/>
            <person name="Goldberg J."/>
            <person name="Griggs A."/>
            <person name="Gujja S."/>
            <person name="Hansen M."/>
            <person name="Howarth C."/>
            <person name="Imamovic A."/>
            <person name="Larimer J."/>
            <person name="McCowan C."/>
            <person name="Murphy C."/>
            <person name="Neiman D."/>
            <person name="Pearson M."/>
            <person name="Priest M."/>
            <person name="Roberts A."/>
            <person name="Saif S."/>
            <person name="Shea T."/>
            <person name="Sisk P."/>
            <person name="Sykes S."/>
            <person name="Wortman J."/>
            <person name="Nusbaum C."/>
            <person name="Birren B."/>
        </authorList>
    </citation>
    <scope>NUCLEOTIDE SEQUENCE [LARGE SCALE GENOMIC DNA]</scope>
    <source>
        <strain evidence="3">Vietnam Oak-Knoll (FVO)</strain>
    </source>
</reference>
<feature type="domain" description="Serine aminopeptidase S33" evidence="1">
    <location>
        <begin position="158"/>
        <end position="284"/>
    </location>
</feature>
<dbReference type="OrthoDB" id="446723at2759"/>
<dbReference type="InterPro" id="IPR022742">
    <property type="entry name" value="Hydrolase_4"/>
</dbReference>
<proteinExistence type="predicted"/>
<organism evidence="2 3">
    <name type="scientific">Plasmodium falciparum Vietnam Oak-Knoll</name>
    <name type="common">FVO</name>
    <dbReference type="NCBI Taxonomy" id="1036723"/>
    <lineage>
        <taxon>Eukaryota</taxon>
        <taxon>Sar</taxon>
        <taxon>Alveolata</taxon>
        <taxon>Apicomplexa</taxon>
        <taxon>Aconoidasida</taxon>
        <taxon>Haemosporida</taxon>
        <taxon>Plasmodiidae</taxon>
        <taxon>Plasmodium</taxon>
        <taxon>Plasmodium (Laverania)</taxon>
    </lineage>
</organism>
<gene>
    <name evidence="2" type="ORF">PFFVO_05785</name>
</gene>
<evidence type="ECO:0000313" key="3">
    <source>
        <dbReference type="Proteomes" id="UP000030690"/>
    </source>
</evidence>